<sequence>MCGTTIEPPTAASSSQDPVQLAITKTTRSDTSVSATYQITSPIKTEMLNLSVRPTPPTILLIHNATIAGFHRTTDTIDGSPATGFPIGTRPYAGSLAIDTLCPNATWTQIWQNPAEYQLEIVMSRQPTSGQRTAPPASYITDPLTTAVAPLPQ</sequence>
<dbReference type="EMBL" id="JAGSXH010000172">
    <property type="protein sequence ID" value="MBS2966627.1"/>
    <property type="molecule type" value="Genomic_DNA"/>
</dbReference>
<comment type="caution">
    <text evidence="1">The sequence shown here is derived from an EMBL/GenBank/DDBJ whole genome shotgun (WGS) entry which is preliminary data.</text>
</comment>
<proteinExistence type="predicted"/>
<gene>
    <name evidence="1" type="ORF">KGA66_26560</name>
</gene>
<name>A0A8J7WUC4_9ACTN</name>
<keyword evidence="2" id="KW-1185">Reference proteome</keyword>
<dbReference type="AlphaFoldDB" id="A0A8J7WUC4"/>
<accession>A0A8J7WUC4</accession>
<evidence type="ECO:0000313" key="2">
    <source>
        <dbReference type="Proteomes" id="UP000677913"/>
    </source>
</evidence>
<reference evidence="1" key="1">
    <citation type="submission" date="2021-04" db="EMBL/GenBank/DDBJ databases">
        <title>Genome based classification of Actinospica acidithermotolerans sp. nov., an actinobacterium isolated from an Indonesian hot spring.</title>
        <authorList>
            <person name="Kusuma A.B."/>
            <person name="Putra K.E."/>
            <person name="Nafisah S."/>
            <person name="Loh J."/>
            <person name="Nouioui I."/>
            <person name="Goodfellow M."/>
        </authorList>
    </citation>
    <scope>NUCLEOTIDE SEQUENCE</scope>
    <source>
        <strain evidence="1">DSM 45618</strain>
    </source>
</reference>
<evidence type="ECO:0000313" key="1">
    <source>
        <dbReference type="EMBL" id="MBS2966627.1"/>
    </source>
</evidence>
<dbReference type="RefSeq" id="WP_211471885.1">
    <property type="nucleotide sequence ID" value="NZ_JAGSXH010000172.1"/>
</dbReference>
<dbReference type="Proteomes" id="UP000677913">
    <property type="component" value="Unassembled WGS sequence"/>
</dbReference>
<organism evidence="1 2">
    <name type="scientific">Actinocrinis puniceicyclus</name>
    <dbReference type="NCBI Taxonomy" id="977794"/>
    <lineage>
        <taxon>Bacteria</taxon>
        <taxon>Bacillati</taxon>
        <taxon>Actinomycetota</taxon>
        <taxon>Actinomycetes</taxon>
        <taxon>Catenulisporales</taxon>
        <taxon>Actinospicaceae</taxon>
        <taxon>Actinocrinis</taxon>
    </lineage>
</organism>
<protein>
    <submittedName>
        <fullName evidence="1">Uncharacterized protein</fullName>
    </submittedName>
</protein>